<feature type="domain" description="Glycosyltransferase 2-like" evidence="1">
    <location>
        <begin position="8"/>
        <end position="123"/>
    </location>
</feature>
<evidence type="ECO:0000259" key="1">
    <source>
        <dbReference type="Pfam" id="PF00535"/>
    </source>
</evidence>
<reference evidence="3" key="1">
    <citation type="journal article" date="2019" name="Int. J. Syst. Evol. Microbiol.">
        <title>The Global Catalogue of Microorganisms (GCM) 10K type strain sequencing project: providing services to taxonomists for standard genome sequencing and annotation.</title>
        <authorList>
            <consortium name="The Broad Institute Genomics Platform"/>
            <consortium name="The Broad Institute Genome Sequencing Center for Infectious Disease"/>
            <person name="Wu L."/>
            <person name="Ma J."/>
        </authorList>
    </citation>
    <scope>NUCLEOTIDE SEQUENCE [LARGE SCALE GENOMIC DNA]</scope>
    <source>
        <strain evidence="3">NBRC 113072</strain>
    </source>
</reference>
<dbReference type="Gene3D" id="3.90.550.10">
    <property type="entry name" value="Spore Coat Polysaccharide Biosynthesis Protein SpsA, Chain A"/>
    <property type="match status" value="1"/>
</dbReference>
<comment type="caution">
    <text evidence="2">The sequence shown here is derived from an EMBL/GenBank/DDBJ whole genome shotgun (WGS) entry which is preliminary data.</text>
</comment>
<dbReference type="InterPro" id="IPR029044">
    <property type="entry name" value="Nucleotide-diphossugar_trans"/>
</dbReference>
<dbReference type="RefSeq" id="WP_284302785.1">
    <property type="nucleotide sequence ID" value="NZ_BSUO01000001.1"/>
</dbReference>
<proteinExistence type="predicted"/>
<sequence length="309" mass="32956">MNRAAVVIGIPTYRRPLLLARLLDSLAPEIDGQDVLIVVGDNEAGTRAAEVVRDSGLDAVCVPVPRPGISEVRNELVRAATRERPDWRHLIMLDDDGLVTPGWFAHLMAGVDRFGADVTAGPVLGELPAGASLLARNSVYAGRRRHPSGPVAMLNGAQNICISRAAVDAIGDPWFPVHLGTAGGEDHFFFREVLDQGGTLAWCDEAAVTEPTPASRLATGVILRRAFNSNVVAAQTDRAFHGRAFVVKHVIVGTGWAARNTAAGLVRRDPDKFAATAIDLVALGGRLVGLVRNTPRRPGTPVSDRRSQT</sequence>
<organism evidence="2 3">
    <name type="scientific">Mobilicoccus caccae</name>
    <dbReference type="NCBI Taxonomy" id="1859295"/>
    <lineage>
        <taxon>Bacteria</taxon>
        <taxon>Bacillati</taxon>
        <taxon>Actinomycetota</taxon>
        <taxon>Actinomycetes</taxon>
        <taxon>Micrococcales</taxon>
        <taxon>Dermatophilaceae</taxon>
        <taxon>Mobilicoccus</taxon>
    </lineage>
</organism>
<keyword evidence="3" id="KW-1185">Reference proteome</keyword>
<evidence type="ECO:0000313" key="2">
    <source>
        <dbReference type="EMBL" id="GMA38734.1"/>
    </source>
</evidence>
<dbReference type="Pfam" id="PF00535">
    <property type="entry name" value="Glycos_transf_2"/>
    <property type="match status" value="1"/>
</dbReference>
<name>A0ABQ6IMS2_9MICO</name>
<gene>
    <name evidence="2" type="ORF">GCM10025883_07790</name>
</gene>
<evidence type="ECO:0000313" key="3">
    <source>
        <dbReference type="Proteomes" id="UP001157126"/>
    </source>
</evidence>
<protein>
    <recommendedName>
        <fullName evidence="1">Glycosyltransferase 2-like domain-containing protein</fullName>
    </recommendedName>
</protein>
<accession>A0ABQ6IMS2</accession>
<dbReference type="InterPro" id="IPR001173">
    <property type="entry name" value="Glyco_trans_2-like"/>
</dbReference>
<dbReference type="EMBL" id="BSUO01000001">
    <property type="protein sequence ID" value="GMA38734.1"/>
    <property type="molecule type" value="Genomic_DNA"/>
</dbReference>
<dbReference type="Proteomes" id="UP001157126">
    <property type="component" value="Unassembled WGS sequence"/>
</dbReference>
<dbReference type="SUPFAM" id="SSF53448">
    <property type="entry name" value="Nucleotide-diphospho-sugar transferases"/>
    <property type="match status" value="1"/>
</dbReference>